<comment type="caution">
    <text evidence="1">The sequence shown here is derived from an EMBL/GenBank/DDBJ whole genome shotgun (WGS) entry which is preliminary data.</text>
</comment>
<keyword evidence="2" id="KW-1185">Reference proteome</keyword>
<dbReference type="EMBL" id="JAWZSR010000006">
    <property type="protein sequence ID" value="MDX8046721.1"/>
    <property type="molecule type" value="Genomic_DNA"/>
</dbReference>
<name>A0ACC6M768_9BACI</name>
<sequence length="148" mass="15849">MANDNQDTHPLEGFMHLTMDNLKQLIEVDTAVGQPINVPDGSMIIPLSKVKYGFAAAGSEFMPKGGQGQDQDQGQDENQSESIIPFGGGSGGGVSITPAAFIVAGRDGVELISLNDTSRSYQKLIEKSPEVIDQVLSMLKQKKEDNNI</sequence>
<proteinExistence type="predicted"/>
<dbReference type="Proteomes" id="UP001277972">
    <property type="component" value="Unassembled WGS sequence"/>
</dbReference>
<reference evidence="1" key="1">
    <citation type="submission" date="2023-11" db="EMBL/GenBank/DDBJ databases">
        <title>Gracilibacillus pellucida a moderately halophilic bacterium isolated from saline soil in Xinjiang province.</title>
        <authorList>
            <person name="Zhang Z."/>
            <person name="Tan F."/>
            <person name="Wang Y."/>
            <person name="Xia M."/>
        </authorList>
    </citation>
    <scope>NUCLEOTIDE SEQUENCE</scope>
    <source>
        <strain evidence="1">S3-1-1</strain>
    </source>
</reference>
<accession>A0ACC6M768</accession>
<protein>
    <submittedName>
        <fullName evidence="1">GerW family sporulation protein</fullName>
    </submittedName>
</protein>
<organism evidence="1 2">
    <name type="scientific">Gracilibacillus pellucidus</name>
    <dbReference type="NCBI Taxonomy" id="3095368"/>
    <lineage>
        <taxon>Bacteria</taxon>
        <taxon>Bacillati</taxon>
        <taxon>Bacillota</taxon>
        <taxon>Bacilli</taxon>
        <taxon>Bacillales</taxon>
        <taxon>Bacillaceae</taxon>
        <taxon>Gracilibacillus</taxon>
    </lineage>
</organism>
<gene>
    <name evidence="1" type="primary">ytfJ</name>
    <name evidence="1" type="ORF">SH601_12080</name>
</gene>
<evidence type="ECO:0000313" key="1">
    <source>
        <dbReference type="EMBL" id="MDX8046721.1"/>
    </source>
</evidence>
<evidence type="ECO:0000313" key="2">
    <source>
        <dbReference type="Proteomes" id="UP001277972"/>
    </source>
</evidence>